<dbReference type="SUPFAM" id="SSF47819">
    <property type="entry name" value="HRDC-like"/>
    <property type="match status" value="1"/>
</dbReference>
<dbReference type="Gene3D" id="1.20.1250.40">
    <property type="match status" value="1"/>
</dbReference>
<evidence type="ECO:0000259" key="7">
    <source>
        <dbReference type="SMART" id="SM00657"/>
    </source>
</evidence>
<dbReference type="PANTHER" id="PTHR15561">
    <property type="entry name" value="CALCITONIN GENE-RELATED PEPTIDE-RECEPTOR COMPONENT PROTEIN"/>
    <property type="match status" value="1"/>
</dbReference>
<evidence type="ECO:0000313" key="8">
    <source>
        <dbReference type="EMBL" id="CCX07178.1"/>
    </source>
</evidence>
<dbReference type="InterPro" id="IPR005574">
    <property type="entry name" value="Rpb4/RPC9"/>
</dbReference>
<evidence type="ECO:0000256" key="5">
    <source>
        <dbReference type="ARBA" id="ARBA00023163"/>
    </source>
</evidence>
<accession>U4L4E7</accession>
<evidence type="ECO:0000256" key="6">
    <source>
        <dbReference type="ARBA" id="ARBA00023242"/>
    </source>
</evidence>
<dbReference type="STRING" id="1076935.U4L4E7"/>
<keyword evidence="6" id="KW-0539">Nucleus</keyword>
<evidence type="ECO:0000313" key="9">
    <source>
        <dbReference type="Proteomes" id="UP000018144"/>
    </source>
</evidence>
<dbReference type="Proteomes" id="UP000018144">
    <property type="component" value="Unassembled WGS sequence"/>
</dbReference>
<dbReference type="SMART" id="SM00657">
    <property type="entry name" value="RPOL4c"/>
    <property type="match status" value="1"/>
</dbReference>
<evidence type="ECO:0000256" key="1">
    <source>
        <dbReference type="ARBA" id="ARBA00004123"/>
    </source>
</evidence>
<feature type="domain" description="RNA polymerase Rpb4/RPC9 core" evidence="7">
    <location>
        <begin position="1"/>
        <end position="124"/>
    </location>
</feature>
<dbReference type="OrthoDB" id="1746530at2759"/>
<sequence length="128" mass="14406">MKVLNPMVGMLSNQEVLAHITAMKARYTKEGQMKSSNLETVMKEVREYLLLTPAGSQTPADMDRFLESLIPFDLEKAEILQMLNERPITAAELDCVVEELESRFSGEEIEQMLEVVKALPKPLKAVPV</sequence>
<keyword evidence="9" id="KW-1185">Reference proteome</keyword>
<keyword evidence="5" id="KW-0804">Transcription</keyword>
<comment type="subcellular location">
    <subcellularLocation>
        <location evidence="1">Nucleus</location>
    </subcellularLocation>
</comment>
<evidence type="ECO:0000256" key="2">
    <source>
        <dbReference type="ARBA" id="ARBA00006898"/>
    </source>
</evidence>
<dbReference type="InterPro" id="IPR006590">
    <property type="entry name" value="RNA_pol_Rpb4/RPC9_core"/>
</dbReference>
<keyword evidence="4 8" id="KW-0240">DNA-directed RNA polymerase</keyword>
<organism evidence="8 9">
    <name type="scientific">Pyronema omphalodes (strain CBS 100304)</name>
    <name type="common">Pyronema confluens</name>
    <dbReference type="NCBI Taxonomy" id="1076935"/>
    <lineage>
        <taxon>Eukaryota</taxon>
        <taxon>Fungi</taxon>
        <taxon>Dikarya</taxon>
        <taxon>Ascomycota</taxon>
        <taxon>Pezizomycotina</taxon>
        <taxon>Pezizomycetes</taxon>
        <taxon>Pezizales</taxon>
        <taxon>Pyronemataceae</taxon>
        <taxon>Pyronema</taxon>
    </lineage>
</organism>
<evidence type="ECO:0000256" key="4">
    <source>
        <dbReference type="ARBA" id="ARBA00022478"/>
    </source>
</evidence>
<dbReference type="EMBL" id="HF935336">
    <property type="protein sequence ID" value="CCX07178.1"/>
    <property type="molecule type" value="Genomic_DNA"/>
</dbReference>
<dbReference type="eggNOG" id="KOG4168">
    <property type="taxonomic scope" value="Eukaryota"/>
</dbReference>
<dbReference type="GO" id="GO:0006384">
    <property type="term" value="P:transcription initiation at RNA polymerase III promoter"/>
    <property type="evidence" value="ECO:0007669"/>
    <property type="project" value="InterPro"/>
</dbReference>
<proteinExistence type="inferred from homology"/>
<dbReference type="InterPro" id="IPR038324">
    <property type="entry name" value="Rpb4/RPC9_sf"/>
</dbReference>
<dbReference type="InterPro" id="IPR010997">
    <property type="entry name" value="HRDC-like_sf"/>
</dbReference>
<dbReference type="GO" id="GO:0005666">
    <property type="term" value="C:RNA polymerase III complex"/>
    <property type="evidence" value="ECO:0007669"/>
    <property type="project" value="InterPro"/>
</dbReference>
<dbReference type="InterPro" id="IPR038846">
    <property type="entry name" value="RPC9"/>
</dbReference>
<dbReference type="AlphaFoldDB" id="U4L4E7"/>
<dbReference type="GO" id="GO:0000166">
    <property type="term" value="F:nucleotide binding"/>
    <property type="evidence" value="ECO:0007669"/>
    <property type="project" value="InterPro"/>
</dbReference>
<evidence type="ECO:0000256" key="3">
    <source>
        <dbReference type="ARBA" id="ARBA00016672"/>
    </source>
</evidence>
<dbReference type="PANTHER" id="PTHR15561:SF0">
    <property type="entry name" value="DNA-DIRECTED RNA POLYMERASE III SUBUNIT RPC9"/>
    <property type="match status" value="1"/>
</dbReference>
<gene>
    <name evidence="8" type="ORF">PCON_06765</name>
</gene>
<dbReference type="OMA" id="VMIINLR"/>
<protein>
    <recommendedName>
        <fullName evidence="3">DNA-directed RNA polymerase III subunit RPC9</fullName>
    </recommendedName>
</protein>
<comment type="similarity">
    <text evidence="2">Belongs to the eukaryotic RPC9 RNA polymerase subunit family.</text>
</comment>
<name>U4L4E7_PYROM</name>
<dbReference type="Pfam" id="PF03874">
    <property type="entry name" value="RNA_pol_Rpb4"/>
    <property type="match status" value="1"/>
</dbReference>
<reference evidence="8 9" key="1">
    <citation type="journal article" date="2013" name="PLoS Genet.">
        <title>The genome and development-dependent transcriptomes of Pyronema confluens: a window into fungal evolution.</title>
        <authorList>
            <person name="Traeger S."/>
            <person name="Altegoer F."/>
            <person name="Freitag M."/>
            <person name="Gabaldon T."/>
            <person name="Kempken F."/>
            <person name="Kumar A."/>
            <person name="Marcet-Houben M."/>
            <person name="Poggeler S."/>
            <person name="Stajich J.E."/>
            <person name="Nowrousian M."/>
        </authorList>
    </citation>
    <scope>NUCLEOTIDE SEQUENCE [LARGE SCALE GENOMIC DNA]</scope>
    <source>
        <strain evidence="9">CBS 100304</strain>
        <tissue evidence="8">Vegetative mycelium</tissue>
    </source>
</reference>